<gene>
    <name evidence="2" type="ORF">HCX60_32235</name>
</gene>
<evidence type="ECO:0000313" key="3">
    <source>
        <dbReference type="Proteomes" id="UP000502504"/>
    </source>
</evidence>
<sequence length="204" mass="22561">MGRPGNPNNDDRSGNGRFVPSLRTAERRAAAARLRLEGHTTAQIAAMPELGFTSAQAVNEALRAVREAAIREPGEELIRIELERLDAQLLRLNGLEAKAREVLDARHIVVNNGKVIYNPATDAPMEDDTPVLQAIDRLVKIEDARNRNAERRAKLTGIEAAVKVDATVHEVTQQDIALQEMVAEMRARNASVVDHLRAERERGE</sequence>
<dbReference type="EMBL" id="CP050692">
    <property type="protein sequence ID" value="QIT47625.1"/>
    <property type="molecule type" value="Genomic_DNA"/>
</dbReference>
<name>A0AAE6YCN1_STRAT</name>
<proteinExistence type="predicted"/>
<dbReference type="Proteomes" id="UP000502504">
    <property type="component" value="Chromosome"/>
</dbReference>
<protein>
    <submittedName>
        <fullName evidence="2">Uncharacterized protein</fullName>
    </submittedName>
</protein>
<accession>A0AAE6YCN1</accession>
<feature type="region of interest" description="Disordered" evidence="1">
    <location>
        <begin position="1"/>
        <end position="20"/>
    </location>
</feature>
<evidence type="ECO:0000256" key="1">
    <source>
        <dbReference type="SAM" id="MobiDB-lite"/>
    </source>
</evidence>
<organism evidence="2 3">
    <name type="scientific">Streptomyces antibioticus</name>
    <dbReference type="NCBI Taxonomy" id="1890"/>
    <lineage>
        <taxon>Bacteria</taxon>
        <taxon>Bacillati</taxon>
        <taxon>Actinomycetota</taxon>
        <taxon>Actinomycetes</taxon>
        <taxon>Kitasatosporales</taxon>
        <taxon>Streptomycetaceae</taxon>
        <taxon>Streptomyces</taxon>
    </lineage>
</organism>
<dbReference type="RefSeq" id="WP_143648489.1">
    <property type="nucleotide sequence ID" value="NZ_CM007717.1"/>
</dbReference>
<dbReference type="AlphaFoldDB" id="A0AAE6YCN1"/>
<reference evidence="2 3" key="1">
    <citation type="submission" date="2020-03" db="EMBL/GenBank/DDBJ databases">
        <title>Is there a link between lipid content and antibiotic production in Streptomyces?</title>
        <authorList>
            <person name="David M."/>
            <person name="Lejeune C."/>
            <person name="Abreu S."/>
            <person name="Thibessard A."/>
            <person name="Leblond P."/>
            <person name="Chaminade P."/>
            <person name="Virolle M.-J."/>
        </authorList>
    </citation>
    <scope>NUCLEOTIDE SEQUENCE [LARGE SCALE GENOMIC DNA]</scope>
    <source>
        <strain evidence="2 3">DSM 41481</strain>
    </source>
</reference>
<evidence type="ECO:0000313" key="2">
    <source>
        <dbReference type="EMBL" id="QIT47625.1"/>
    </source>
</evidence>